<dbReference type="KEGG" id="ehx:EMIHUDRAFT_214381"/>
<dbReference type="InterPro" id="IPR038718">
    <property type="entry name" value="SNF2-like_sf"/>
</dbReference>
<dbReference type="GeneID" id="17257800"/>
<dbReference type="SMART" id="SM00487">
    <property type="entry name" value="DEXDc"/>
    <property type="match status" value="1"/>
</dbReference>
<dbReference type="STRING" id="2903.R1DL38"/>
<feature type="domain" description="Helicase ATP-binding" evidence="2">
    <location>
        <begin position="64"/>
        <end position="232"/>
    </location>
</feature>
<evidence type="ECO:0000256" key="1">
    <source>
        <dbReference type="SAM" id="MobiDB-lite"/>
    </source>
</evidence>
<evidence type="ECO:0000313" key="3">
    <source>
        <dbReference type="EnsemblProtists" id="EOD11561"/>
    </source>
</evidence>
<dbReference type="HOGENOM" id="CLU_559524_0_0_1"/>
<dbReference type="eggNOG" id="KOG0390">
    <property type="taxonomic scope" value="Eukaryota"/>
</dbReference>
<organism evidence="3 4">
    <name type="scientific">Emiliania huxleyi (strain CCMP1516)</name>
    <dbReference type="NCBI Taxonomy" id="280463"/>
    <lineage>
        <taxon>Eukaryota</taxon>
        <taxon>Haptista</taxon>
        <taxon>Haptophyta</taxon>
        <taxon>Prymnesiophyceae</taxon>
        <taxon>Isochrysidales</taxon>
        <taxon>Noelaerhabdaceae</taxon>
        <taxon>Emiliania</taxon>
    </lineage>
</organism>
<proteinExistence type="predicted"/>
<dbReference type="Gene3D" id="3.40.50.10810">
    <property type="entry name" value="Tandem AAA-ATPase domain"/>
    <property type="match status" value="1"/>
</dbReference>
<keyword evidence="4" id="KW-1185">Reference proteome</keyword>
<dbReference type="Proteomes" id="UP000013827">
    <property type="component" value="Unassembled WGS sequence"/>
</dbReference>
<protein>
    <recommendedName>
        <fullName evidence="2">Helicase ATP-binding domain-containing protein</fullName>
    </recommendedName>
</protein>
<dbReference type="RefSeq" id="XP_005763990.1">
    <property type="nucleotide sequence ID" value="XM_005763933.1"/>
</dbReference>
<feature type="region of interest" description="Disordered" evidence="1">
    <location>
        <begin position="1"/>
        <end position="26"/>
    </location>
</feature>
<dbReference type="PANTHER" id="PTHR45629:SF7">
    <property type="entry name" value="DNA EXCISION REPAIR PROTEIN ERCC-6-RELATED"/>
    <property type="match status" value="1"/>
</dbReference>
<dbReference type="Gene3D" id="3.40.50.300">
    <property type="entry name" value="P-loop containing nucleotide triphosphate hydrolases"/>
    <property type="match status" value="1"/>
</dbReference>
<dbReference type="Pfam" id="PF00176">
    <property type="entry name" value="SNF2-rel_dom"/>
    <property type="match status" value="1"/>
</dbReference>
<sequence>MSGEAACEASETGADTQSTDRGAGAPLELADADGTRHLVPFALGARLYPYQQDGVRWLFGAVTGAHLSGCYGGLLGDDTGLGKTLQAITVVATLVTRGLASRVIVCAPANLVMVWSNEFAKWVPGGGLNVVTAGTGGVHTATALQQLLATAAPAHLIVIIGYEQVRQNARRFASSRVDLLLMDEAHKLKNTESEVSCAVYGISAARRLCITATPFSNNIWELFGVLAQICPNLIDRSAFETFVARPIEVGQGTAAAAAAWDILHGLFGVATAGGGGSCGKLQLRRTNRELRRGLPPSKTFIIVHGLSAPQSALYLKICARELAADSVSSNGFKRLLLLRTGCSELQSLRSKAEARPSLAMEVKIWPRAPGNRLLLSGKLQVAARLLEGILEMNERAVVASFEQAPLELLRAWLRHKYGTHAVVVINGSIKAARRDRLCSLLNDLSSSCRVALLSTSLAAGLTLVTAGAASPFGSAEARLASRIGLCAP</sequence>
<dbReference type="SUPFAM" id="SSF52540">
    <property type="entry name" value="P-loop containing nucleoside triphosphate hydrolases"/>
    <property type="match status" value="2"/>
</dbReference>
<dbReference type="PaxDb" id="2903-EOD11561"/>
<reference evidence="3" key="2">
    <citation type="submission" date="2024-10" db="UniProtKB">
        <authorList>
            <consortium name="EnsemblProtists"/>
        </authorList>
    </citation>
    <scope>IDENTIFICATION</scope>
</reference>
<evidence type="ECO:0000259" key="2">
    <source>
        <dbReference type="PROSITE" id="PS51192"/>
    </source>
</evidence>
<dbReference type="AlphaFoldDB" id="A0A0D3IJX6"/>
<dbReference type="InterPro" id="IPR027417">
    <property type="entry name" value="P-loop_NTPase"/>
</dbReference>
<accession>A0A0D3IJX6</accession>
<dbReference type="PANTHER" id="PTHR45629">
    <property type="entry name" value="SNF2/RAD54 FAMILY MEMBER"/>
    <property type="match status" value="1"/>
</dbReference>
<dbReference type="PROSITE" id="PS51192">
    <property type="entry name" value="HELICASE_ATP_BIND_1"/>
    <property type="match status" value="1"/>
</dbReference>
<reference evidence="4" key="1">
    <citation type="journal article" date="2013" name="Nature">
        <title>Pan genome of the phytoplankton Emiliania underpins its global distribution.</title>
        <authorList>
            <person name="Read B.A."/>
            <person name="Kegel J."/>
            <person name="Klute M.J."/>
            <person name="Kuo A."/>
            <person name="Lefebvre S.C."/>
            <person name="Maumus F."/>
            <person name="Mayer C."/>
            <person name="Miller J."/>
            <person name="Monier A."/>
            <person name="Salamov A."/>
            <person name="Young J."/>
            <person name="Aguilar M."/>
            <person name="Claverie J.M."/>
            <person name="Frickenhaus S."/>
            <person name="Gonzalez K."/>
            <person name="Herman E.K."/>
            <person name="Lin Y.C."/>
            <person name="Napier J."/>
            <person name="Ogata H."/>
            <person name="Sarno A.F."/>
            <person name="Shmutz J."/>
            <person name="Schroeder D."/>
            <person name="de Vargas C."/>
            <person name="Verret F."/>
            <person name="von Dassow P."/>
            <person name="Valentin K."/>
            <person name="Van de Peer Y."/>
            <person name="Wheeler G."/>
            <person name="Dacks J.B."/>
            <person name="Delwiche C.F."/>
            <person name="Dyhrman S.T."/>
            <person name="Glockner G."/>
            <person name="John U."/>
            <person name="Richards T."/>
            <person name="Worden A.Z."/>
            <person name="Zhang X."/>
            <person name="Grigoriev I.V."/>
            <person name="Allen A.E."/>
            <person name="Bidle K."/>
            <person name="Borodovsky M."/>
            <person name="Bowler C."/>
            <person name="Brownlee C."/>
            <person name="Cock J.M."/>
            <person name="Elias M."/>
            <person name="Gladyshev V.N."/>
            <person name="Groth M."/>
            <person name="Guda C."/>
            <person name="Hadaegh A."/>
            <person name="Iglesias-Rodriguez M.D."/>
            <person name="Jenkins J."/>
            <person name="Jones B.M."/>
            <person name="Lawson T."/>
            <person name="Leese F."/>
            <person name="Lindquist E."/>
            <person name="Lobanov A."/>
            <person name="Lomsadze A."/>
            <person name="Malik S.B."/>
            <person name="Marsh M.E."/>
            <person name="Mackinder L."/>
            <person name="Mock T."/>
            <person name="Mueller-Roeber B."/>
            <person name="Pagarete A."/>
            <person name="Parker M."/>
            <person name="Probert I."/>
            <person name="Quesneville H."/>
            <person name="Raines C."/>
            <person name="Rensing S.A."/>
            <person name="Riano-Pachon D.M."/>
            <person name="Richier S."/>
            <person name="Rokitta S."/>
            <person name="Shiraiwa Y."/>
            <person name="Soanes D.M."/>
            <person name="van der Giezen M."/>
            <person name="Wahlund T.M."/>
            <person name="Williams B."/>
            <person name="Wilson W."/>
            <person name="Wolfe G."/>
            <person name="Wurch L.L."/>
        </authorList>
    </citation>
    <scope>NUCLEOTIDE SEQUENCE</scope>
</reference>
<dbReference type="InterPro" id="IPR000330">
    <property type="entry name" value="SNF2_N"/>
</dbReference>
<dbReference type="InterPro" id="IPR050496">
    <property type="entry name" value="SNF2_RAD54_helicase_repair"/>
</dbReference>
<dbReference type="InterPro" id="IPR014001">
    <property type="entry name" value="Helicase_ATP-bd"/>
</dbReference>
<dbReference type="GO" id="GO:0005524">
    <property type="term" value="F:ATP binding"/>
    <property type="evidence" value="ECO:0007669"/>
    <property type="project" value="InterPro"/>
</dbReference>
<dbReference type="EnsemblProtists" id="EOD11561">
    <property type="protein sequence ID" value="EOD11561"/>
    <property type="gene ID" value="EMIHUDRAFT_214381"/>
</dbReference>
<name>A0A0D3IJX6_EMIH1</name>
<evidence type="ECO:0000313" key="4">
    <source>
        <dbReference type="Proteomes" id="UP000013827"/>
    </source>
</evidence>